<feature type="region of interest" description="Disordered" evidence="25">
    <location>
        <begin position="796"/>
        <end position="827"/>
    </location>
</feature>
<dbReference type="Gramene" id="KOM25866">
    <property type="protein sequence ID" value="KOM25866"/>
    <property type="gene ID" value="LR48_Vigan205s000300"/>
</dbReference>
<evidence type="ECO:0000256" key="10">
    <source>
        <dbReference type="ARBA" id="ARBA00022968"/>
    </source>
</evidence>
<evidence type="ECO:0000256" key="26">
    <source>
        <dbReference type="SAM" id="Phobius"/>
    </source>
</evidence>
<dbReference type="GO" id="GO:0102002">
    <property type="term" value="F:valine N-monooxygenase (oxime forming) activity"/>
    <property type="evidence" value="ECO:0007669"/>
    <property type="project" value="UniProtKB-EC"/>
</dbReference>
<dbReference type="PROSITE" id="PS00086">
    <property type="entry name" value="CYTOCHROME_P450"/>
    <property type="match status" value="1"/>
</dbReference>
<organism evidence="28 29">
    <name type="scientific">Phaseolus angularis</name>
    <name type="common">Azuki bean</name>
    <name type="synonym">Vigna angularis</name>
    <dbReference type="NCBI Taxonomy" id="3914"/>
    <lineage>
        <taxon>Eukaryota</taxon>
        <taxon>Viridiplantae</taxon>
        <taxon>Streptophyta</taxon>
        <taxon>Embryophyta</taxon>
        <taxon>Tracheophyta</taxon>
        <taxon>Spermatophyta</taxon>
        <taxon>Magnoliopsida</taxon>
        <taxon>eudicotyledons</taxon>
        <taxon>Gunneridae</taxon>
        <taxon>Pentapetalae</taxon>
        <taxon>rosids</taxon>
        <taxon>fabids</taxon>
        <taxon>Fabales</taxon>
        <taxon>Fabaceae</taxon>
        <taxon>Papilionoideae</taxon>
        <taxon>50 kb inversion clade</taxon>
        <taxon>NPAAA clade</taxon>
        <taxon>indigoferoid/millettioid clade</taxon>
        <taxon>Phaseoleae</taxon>
        <taxon>Vigna</taxon>
    </lineage>
</organism>
<evidence type="ECO:0000259" key="27">
    <source>
        <dbReference type="Pfam" id="PF10536"/>
    </source>
</evidence>
<evidence type="ECO:0000256" key="20">
    <source>
        <dbReference type="ARBA" id="ARBA00051419"/>
    </source>
</evidence>
<feature type="domain" description="Aminotransferase-like plant mobile" evidence="27">
    <location>
        <begin position="553"/>
        <end position="690"/>
    </location>
</feature>
<evidence type="ECO:0000256" key="15">
    <source>
        <dbReference type="ARBA" id="ARBA00023136"/>
    </source>
</evidence>
<evidence type="ECO:0000256" key="25">
    <source>
        <dbReference type="SAM" id="MobiDB-lite"/>
    </source>
</evidence>
<evidence type="ECO:0000256" key="3">
    <source>
        <dbReference type="ARBA" id="ARBA00005179"/>
    </source>
</evidence>
<proteinExistence type="inferred from homology"/>
<dbReference type="InterPro" id="IPR002401">
    <property type="entry name" value="Cyt_P450_E_grp-I"/>
</dbReference>
<keyword evidence="13 24" id="KW-0408">Iron</keyword>
<gene>
    <name evidence="28" type="ORF">LR48_Vigan205s000300</name>
</gene>
<evidence type="ECO:0000256" key="11">
    <source>
        <dbReference type="ARBA" id="ARBA00022989"/>
    </source>
</evidence>
<dbReference type="Proteomes" id="UP000053144">
    <property type="component" value="Unassembled WGS sequence"/>
</dbReference>
<comment type="catalytic activity">
    <reaction evidence="17">
        <text>L-valine + reduced [NADPH--hemoprotein reductase] + O2 = N-hydroxy-L-valine + oxidized [NADPH--hemoprotein reductase] + H2O + 2 H(+)</text>
        <dbReference type="Rhea" id="RHEA:30491"/>
        <dbReference type="Rhea" id="RHEA-COMP:11964"/>
        <dbReference type="Rhea" id="RHEA-COMP:11965"/>
        <dbReference type="ChEBI" id="CHEBI:15377"/>
        <dbReference type="ChEBI" id="CHEBI:15378"/>
        <dbReference type="ChEBI" id="CHEBI:15379"/>
        <dbReference type="ChEBI" id="CHEBI:57618"/>
        <dbReference type="ChEBI" id="CHEBI:57762"/>
        <dbReference type="ChEBI" id="CHEBI:58210"/>
        <dbReference type="ChEBI" id="CHEBI:61140"/>
    </reaction>
</comment>
<dbReference type="InterPro" id="IPR017972">
    <property type="entry name" value="Cyt_P450_CS"/>
</dbReference>
<feature type="compositionally biased region" description="Polar residues" evidence="25">
    <location>
        <begin position="814"/>
        <end position="827"/>
    </location>
</feature>
<reference evidence="29" key="1">
    <citation type="journal article" date="2015" name="Proc. Natl. Acad. Sci. U.S.A.">
        <title>Genome sequencing of adzuki bean (Vigna angularis) provides insight into high starch and low fat accumulation and domestication.</title>
        <authorList>
            <person name="Yang K."/>
            <person name="Tian Z."/>
            <person name="Chen C."/>
            <person name="Luo L."/>
            <person name="Zhao B."/>
            <person name="Wang Z."/>
            <person name="Yu L."/>
            <person name="Li Y."/>
            <person name="Sun Y."/>
            <person name="Li W."/>
            <person name="Chen Y."/>
            <person name="Li Y."/>
            <person name="Zhang Y."/>
            <person name="Ai D."/>
            <person name="Zhao J."/>
            <person name="Shang C."/>
            <person name="Ma Y."/>
            <person name="Wu B."/>
            <person name="Wang M."/>
            <person name="Gao L."/>
            <person name="Sun D."/>
            <person name="Zhang P."/>
            <person name="Guo F."/>
            <person name="Wang W."/>
            <person name="Li Y."/>
            <person name="Wang J."/>
            <person name="Varshney R.K."/>
            <person name="Wang J."/>
            <person name="Ling H.Q."/>
            <person name="Wan P."/>
        </authorList>
    </citation>
    <scope>NUCLEOTIDE SEQUENCE</scope>
    <source>
        <strain evidence="29">cv. Jingnong 6</strain>
    </source>
</reference>
<dbReference type="PANTHER" id="PTHR47944">
    <property type="entry name" value="CYTOCHROME P450 98A9"/>
    <property type="match status" value="1"/>
</dbReference>
<evidence type="ECO:0000256" key="19">
    <source>
        <dbReference type="ARBA" id="ARBA00051269"/>
    </source>
</evidence>
<evidence type="ECO:0000256" key="12">
    <source>
        <dbReference type="ARBA" id="ARBA00023002"/>
    </source>
</evidence>
<dbReference type="Gene3D" id="1.10.630.10">
    <property type="entry name" value="Cytochrome P450"/>
    <property type="match status" value="1"/>
</dbReference>
<evidence type="ECO:0000313" key="28">
    <source>
        <dbReference type="EMBL" id="KOM25866.1"/>
    </source>
</evidence>
<accession>A0A0L9T696</accession>
<comment type="catalytic activity">
    <reaction evidence="21">
        <text>L-valine + 2 reduced [NADPH--hemoprotein reductase] + 2 O2 = (E)-2-methylpropanal oxime + 2 oxidized [NADPH--hemoprotein reductase] + CO2 + 3 H2O + 2 H(+)</text>
        <dbReference type="Rhea" id="RHEA:28606"/>
        <dbReference type="Rhea" id="RHEA-COMP:11964"/>
        <dbReference type="Rhea" id="RHEA-COMP:11965"/>
        <dbReference type="ChEBI" id="CHEBI:15377"/>
        <dbReference type="ChEBI" id="CHEBI:15378"/>
        <dbReference type="ChEBI" id="CHEBI:15379"/>
        <dbReference type="ChEBI" id="CHEBI:16526"/>
        <dbReference type="ChEBI" id="CHEBI:57618"/>
        <dbReference type="ChEBI" id="CHEBI:57762"/>
        <dbReference type="ChEBI" id="CHEBI:58210"/>
        <dbReference type="ChEBI" id="CHEBI:61143"/>
        <dbReference type="EC" id="1.14.14.38"/>
    </reaction>
</comment>
<keyword evidence="5 24" id="KW-0349">Heme</keyword>
<evidence type="ECO:0000256" key="9">
    <source>
        <dbReference type="ARBA" id="ARBA00022848"/>
    </source>
</evidence>
<dbReference type="GO" id="GO:0102001">
    <property type="term" value="F:isoleucine N-monooxygenase (oxime forming) activity"/>
    <property type="evidence" value="ECO:0007669"/>
    <property type="project" value="UniProtKB-EC"/>
</dbReference>
<dbReference type="EMBL" id="KQ258294">
    <property type="protein sequence ID" value="KOM25866.1"/>
    <property type="molecule type" value="Genomic_DNA"/>
</dbReference>
<keyword evidence="11 26" id="KW-1133">Transmembrane helix</keyword>
<evidence type="ECO:0000256" key="22">
    <source>
        <dbReference type="ARBA" id="ARBA00052887"/>
    </source>
</evidence>
<evidence type="ECO:0000256" key="5">
    <source>
        <dbReference type="ARBA" id="ARBA00022617"/>
    </source>
</evidence>
<dbReference type="GO" id="GO:0005506">
    <property type="term" value="F:iron ion binding"/>
    <property type="evidence" value="ECO:0007669"/>
    <property type="project" value="InterPro"/>
</dbReference>
<name>A0A0L9T696_PHAAN</name>
<dbReference type="GO" id="GO:0020037">
    <property type="term" value="F:heme binding"/>
    <property type="evidence" value="ECO:0007669"/>
    <property type="project" value="InterPro"/>
</dbReference>
<dbReference type="CDD" id="cd20658">
    <property type="entry name" value="CYP79"/>
    <property type="match status" value="1"/>
</dbReference>
<keyword evidence="12" id="KW-0560">Oxidoreductase</keyword>
<evidence type="ECO:0000256" key="6">
    <source>
        <dbReference type="ARBA" id="ARBA00022692"/>
    </source>
</evidence>
<keyword evidence="10" id="KW-0735">Signal-anchor</keyword>
<comment type="cofactor">
    <cofactor evidence="1 24">
        <name>heme</name>
        <dbReference type="ChEBI" id="CHEBI:30413"/>
    </cofactor>
</comment>
<comment type="catalytic activity">
    <reaction evidence="20">
        <text>L-isoleucine + 2 reduced [NADPH--hemoprotein reductase] + 2 O2 = (1E,2S)-2-methylbutanal oxime + 2 oxidized [NADPH--hemoprotein reductase] + CO2 + 3 H2O + 2 H(+)</text>
        <dbReference type="Rhea" id="RHEA:28602"/>
        <dbReference type="Rhea" id="RHEA-COMP:11964"/>
        <dbReference type="Rhea" id="RHEA-COMP:11965"/>
        <dbReference type="ChEBI" id="CHEBI:15377"/>
        <dbReference type="ChEBI" id="CHEBI:15378"/>
        <dbReference type="ChEBI" id="CHEBI:15379"/>
        <dbReference type="ChEBI" id="CHEBI:16526"/>
        <dbReference type="ChEBI" id="CHEBI:57618"/>
        <dbReference type="ChEBI" id="CHEBI:58045"/>
        <dbReference type="ChEBI" id="CHEBI:58210"/>
        <dbReference type="ChEBI" id="CHEBI:134628"/>
        <dbReference type="EC" id="1.14.14.39"/>
    </reaction>
</comment>
<feature type="transmembrane region" description="Helical" evidence="26">
    <location>
        <begin position="15"/>
        <end position="33"/>
    </location>
</feature>
<sequence>MEHSPSLSLSNLQSLWFFVCFIIVLKALIPSWIQKWSKKQKPKLPPGPKPWPVVGNLPAMLANKPVHQWIHNLMNEMNTDIACIRLGNTYVIPVTCPAIARQFLSEQDATFASRSLTTCTDLITGGYLTTILVPFGDQWKKMKKILTTALLSPHKHLLLQDRRTEEADNLMFYIYNKSKSVNNGVAGLVNIRSVARHYCGNVMRKILFSTRYFEKGRMDGGPGFEEEEQVESVFVLLRYLYAFSISDFIPCLRRLDLDGHQKKVKEALNVMKKYHDPIVQERVKQWNDAEKIDEQDWLDILISLKDADNNPLLTMEEISAQIVEILIATVDNPSNAFEWALAEMINQPNLLQRAIEELDSVVGKERLVQESDIPKLNFVKACAREAFRLHPLAAFNVPHVSMSDTTVGNYFIPKGSHVILSRRELGRNPKVWNEPLKFKPERHLKSDNGSNVVLTEPNLRFISFSTGRRGCPGVTLGTTMTMMLFARLLHGFTWTAPSNVSKINLAESNDGLNLAEPLMACAMEGSGDHCLTTKVSGLSFHFVPWFFGLGLGLGLSTDGENINFKEEMGNIQCVKYIGKGTKDLNSIYKFLMRKHKKNIPCSHFCSLYLLVGICEILFPKSSGKVFPVMFNIVDNLSGLGSYCWGSLVYRFLLRSLCKASDGLKKGKGTTNVYVDGCVYMLQVWFFEHFVPPEGPIDKFPRILHLMNRSVGDKFIKRCMETGLVVDDDDVDVGASTKDKKEYRPTPTRKDAQPRPNKIQKRNRRETFMRTSEEKEFLIEELKRRVAGLEAQLAEEKAKRQNKYHGGESVPRTEPSMNTGFVSPTDIDTNPQALKTYVRVGSRRRYKGRALRTPYTGTVVLRIKNE</sequence>
<dbReference type="InterPro" id="IPR019557">
    <property type="entry name" value="AminoTfrase-like_pln_mobile"/>
</dbReference>
<dbReference type="PRINTS" id="PR00463">
    <property type="entry name" value="EP450I"/>
</dbReference>
<evidence type="ECO:0000256" key="13">
    <source>
        <dbReference type="ARBA" id="ARBA00023004"/>
    </source>
</evidence>
<protein>
    <recommendedName>
        <fullName evidence="27">Aminotransferase-like plant mobile domain-containing protein</fullName>
    </recommendedName>
</protein>
<keyword evidence="15 26" id="KW-0472">Membrane</keyword>
<evidence type="ECO:0000256" key="14">
    <source>
        <dbReference type="ARBA" id="ARBA00023033"/>
    </source>
</evidence>
<evidence type="ECO:0000256" key="16">
    <source>
        <dbReference type="ARBA" id="ARBA00023180"/>
    </source>
</evidence>
<dbReference type="InterPro" id="IPR036396">
    <property type="entry name" value="Cyt_P450_sf"/>
</dbReference>
<evidence type="ECO:0000256" key="21">
    <source>
        <dbReference type="ARBA" id="ARBA00052460"/>
    </source>
</evidence>
<comment type="pathway">
    <text evidence="3">Secondary metabolite biosynthesis.</text>
</comment>
<keyword evidence="16" id="KW-0325">Glycoprotein</keyword>
<feature type="region of interest" description="Disordered" evidence="25">
    <location>
        <begin position="734"/>
        <end position="766"/>
    </location>
</feature>
<evidence type="ECO:0000256" key="2">
    <source>
        <dbReference type="ARBA" id="ARBA00004464"/>
    </source>
</evidence>
<evidence type="ECO:0000313" key="29">
    <source>
        <dbReference type="Proteomes" id="UP000053144"/>
    </source>
</evidence>
<evidence type="ECO:0000256" key="18">
    <source>
        <dbReference type="ARBA" id="ARBA00051234"/>
    </source>
</evidence>
<feature type="binding site" description="axial binding residue" evidence="24">
    <location>
        <position position="471"/>
    </location>
    <ligand>
        <name>heme</name>
        <dbReference type="ChEBI" id="CHEBI:30413"/>
    </ligand>
    <ligandPart>
        <name>Fe</name>
        <dbReference type="ChEBI" id="CHEBI:18248"/>
    </ligandPart>
</feature>
<comment type="catalytic activity">
    <reaction evidence="22">
        <text>L-isoleucine + reduced [NADPH--hemoprotein reductase] + O2 = N-hydroxy-L-isoleucine + oxidized [NADPH--hemoprotein reductase] + H2O + 2 H(+)</text>
        <dbReference type="Rhea" id="RHEA:30479"/>
        <dbReference type="Rhea" id="RHEA-COMP:11964"/>
        <dbReference type="Rhea" id="RHEA-COMP:11965"/>
        <dbReference type="ChEBI" id="CHEBI:15377"/>
        <dbReference type="ChEBI" id="CHEBI:15378"/>
        <dbReference type="ChEBI" id="CHEBI:15379"/>
        <dbReference type="ChEBI" id="CHEBI:57618"/>
        <dbReference type="ChEBI" id="CHEBI:58045"/>
        <dbReference type="ChEBI" id="CHEBI:58210"/>
        <dbReference type="ChEBI" id="CHEBI:61131"/>
    </reaction>
</comment>
<evidence type="ECO:0000256" key="1">
    <source>
        <dbReference type="ARBA" id="ARBA00001971"/>
    </source>
</evidence>
<dbReference type="SUPFAM" id="SSF48264">
    <property type="entry name" value="Cytochrome P450"/>
    <property type="match status" value="1"/>
</dbReference>
<dbReference type="InterPro" id="IPR001128">
    <property type="entry name" value="Cyt_P450"/>
</dbReference>
<evidence type="ECO:0000256" key="23">
    <source>
        <dbReference type="ARBA" id="ARBA00058503"/>
    </source>
</evidence>
<dbReference type="FunFam" id="1.10.630.10:FF:000037">
    <property type="entry name" value="Cytochrome P450 9"/>
    <property type="match status" value="1"/>
</dbReference>
<comment type="catalytic activity">
    <reaction evidence="18">
        <text>N-hydroxy-L-isoleucine + reduced [NADPH--hemoprotein reductase] + O2 = N,N-dihydroxy-L-isoleucine + oxidized [NADPH--hemoprotein reductase] + H2O + H(+)</text>
        <dbReference type="Rhea" id="RHEA:30483"/>
        <dbReference type="Rhea" id="RHEA-COMP:11964"/>
        <dbReference type="Rhea" id="RHEA-COMP:11965"/>
        <dbReference type="ChEBI" id="CHEBI:15377"/>
        <dbReference type="ChEBI" id="CHEBI:15378"/>
        <dbReference type="ChEBI" id="CHEBI:15379"/>
        <dbReference type="ChEBI" id="CHEBI:57618"/>
        <dbReference type="ChEBI" id="CHEBI:58210"/>
        <dbReference type="ChEBI" id="CHEBI:61131"/>
        <dbReference type="ChEBI" id="CHEBI:61133"/>
    </reaction>
</comment>
<dbReference type="PANTHER" id="PTHR47944:SF4">
    <property type="entry name" value="OS09G0441700 PROTEIN"/>
    <property type="match status" value="1"/>
</dbReference>
<evidence type="ECO:0000256" key="17">
    <source>
        <dbReference type="ARBA" id="ARBA00051005"/>
    </source>
</evidence>
<evidence type="ECO:0000256" key="24">
    <source>
        <dbReference type="PIRSR" id="PIRSR602401-1"/>
    </source>
</evidence>
<feature type="compositionally biased region" description="Basic and acidic residues" evidence="25">
    <location>
        <begin position="736"/>
        <end position="752"/>
    </location>
</feature>
<comment type="function">
    <text evidence="23">Involved in the biosynthesis of the cyanogenic glucosides linamarin and lotaustralin and of the nitirle glucosides rhodiocyanoside A and D. Can use L-isoleucine &gt; L-valine as substrate, but not L-leucine, L-phenylalanine or L-tyrosine. Catalyzes multi-step reactions starting with two successive N-hydroxylations using L-isoleucine and, to a lower extent, L-valine as substrates leading to the formation of N,N-dihydroxy-L-valine and N,N-dihydroxy-L-isoleucine, respectively; following spontaneous reactions lead to the production of (E)-2-methylpropanal oxime and (1E,2S)-2-methylbutanal oxime, respectively.</text>
</comment>
<keyword evidence="8" id="KW-0256">Endoplasmic reticulum</keyword>
<comment type="similarity">
    <text evidence="4">Belongs to the cytochrome P450 family.</text>
</comment>
<dbReference type="Pfam" id="PF00067">
    <property type="entry name" value="p450"/>
    <property type="match status" value="1"/>
</dbReference>
<dbReference type="Pfam" id="PF10536">
    <property type="entry name" value="PMD"/>
    <property type="match status" value="1"/>
</dbReference>
<comment type="subcellular location">
    <subcellularLocation>
        <location evidence="2">Microsome membrane</location>
        <topology evidence="2">Single-pass type II membrane protein</topology>
    </subcellularLocation>
</comment>
<keyword evidence="6 26" id="KW-0812">Transmembrane</keyword>
<evidence type="ECO:0000256" key="7">
    <source>
        <dbReference type="ARBA" id="ARBA00022723"/>
    </source>
</evidence>
<evidence type="ECO:0000256" key="8">
    <source>
        <dbReference type="ARBA" id="ARBA00022824"/>
    </source>
</evidence>
<evidence type="ECO:0000256" key="4">
    <source>
        <dbReference type="ARBA" id="ARBA00010617"/>
    </source>
</evidence>
<dbReference type="AlphaFoldDB" id="A0A0L9T696"/>
<dbReference type="GO" id="GO:0019756">
    <property type="term" value="P:cyanogenic glycoside biosynthetic process"/>
    <property type="evidence" value="ECO:0007669"/>
    <property type="project" value="UniProtKB-ARBA"/>
</dbReference>
<keyword evidence="14" id="KW-0503">Monooxygenase</keyword>
<keyword evidence="7 24" id="KW-0479">Metal-binding</keyword>
<keyword evidence="9" id="KW-0492">Microsome</keyword>
<comment type="catalytic activity">
    <reaction evidence="19">
        <text>N-hydroxy-L-valine + reduced [NADPH--hemoprotein reductase] + O2 = N,N-dihydroxy-L-valine + oxidized [NADPH--hemoprotein reductase] + H2O + H(+)</text>
        <dbReference type="Rhea" id="RHEA:30495"/>
        <dbReference type="Rhea" id="RHEA-COMP:11964"/>
        <dbReference type="Rhea" id="RHEA-COMP:11965"/>
        <dbReference type="ChEBI" id="CHEBI:15377"/>
        <dbReference type="ChEBI" id="CHEBI:15378"/>
        <dbReference type="ChEBI" id="CHEBI:15379"/>
        <dbReference type="ChEBI" id="CHEBI:57618"/>
        <dbReference type="ChEBI" id="CHEBI:58210"/>
        <dbReference type="ChEBI" id="CHEBI:61140"/>
        <dbReference type="ChEBI" id="CHEBI:61142"/>
    </reaction>
</comment>